<accession>A0A1H9WJP9</accession>
<dbReference type="SUPFAM" id="SSF51261">
    <property type="entry name" value="Duplicated hybrid motif"/>
    <property type="match status" value="1"/>
</dbReference>
<dbReference type="FunFam" id="2.70.70.10:FF:000002">
    <property type="entry name" value="Murein DD-endopeptidase MepM"/>
    <property type="match status" value="1"/>
</dbReference>
<evidence type="ECO:0000256" key="2">
    <source>
        <dbReference type="ARBA" id="ARBA00004196"/>
    </source>
</evidence>
<proteinExistence type="predicted"/>
<keyword evidence="6" id="KW-0862">Zinc</keyword>
<dbReference type="STRING" id="653930.SAMN05216589_3269"/>
<evidence type="ECO:0000256" key="6">
    <source>
        <dbReference type="ARBA" id="ARBA00022833"/>
    </source>
</evidence>
<dbReference type="Gene3D" id="3.10.450.350">
    <property type="match status" value="2"/>
</dbReference>
<evidence type="ECO:0000256" key="5">
    <source>
        <dbReference type="ARBA" id="ARBA00022801"/>
    </source>
</evidence>
<dbReference type="InterPro" id="IPR007340">
    <property type="entry name" value="LysM_Opacity-associatedA"/>
</dbReference>
<dbReference type="GO" id="GO:0006508">
    <property type="term" value="P:proteolysis"/>
    <property type="evidence" value="ECO:0007669"/>
    <property type="project" value="UniProtKB-KW"/>
</dbReference>
<dbReference type="RefSeq" id="WP_074781255.1">
    <property type="nucleotide sequence ID" value="NZ_FOGN01000009.1"/>
</dbReference>
<dbReference type="Pfam" id="PF19425">
    <property type="entry name" value="Csd3_N2"/>
    <property type="match status" value="1"/>
</dbReference>
<name>A0A1H9WJP9_9GAMM</name>
<dbReference type="CDD" id="cd12797">
    <property type="entry name" value="M23_peptidase"/>
    <property type="match status" value="1"/>
</dbReference>
<comment type="cofactor">
    <cofactor evidence="1">
        <name>Zn(2+)</name>
        <dbReference type="ChEBI" id="CHEBI:29105"/>
    </cofactor>
</comment>
<dbReference type="PANTHER" id="PTHR21666:SF288">
    <property type="entry name" value="CELL DIVISION PROTEIN YTFB"/>
    <property type="match status" value="1"/>
</dbReference>
<evidence type="ECO:0000256" key="3">
    <source>
        <dbReference type="ARBA" id="ARBA00022670"/>
    </source>
</evidence>
<evidence type="ECO:0000259" key="10">
    <source>
        <dbReference type="Pfam" id="PF19425"/>
    </source>
</evidence>
<dbReference type="Pfam" id="PF04225">
    <property type="entry name" value="LysM_OapA"/>
    <property type="match status" value="1"/>
</dbReference>
<dbReference type="EMBL" id="FOUA01000009">
    <property type="protein sequence ID" value="SFM37047.1"/>
    <property type="molecule type" value="Genomic_DNA"/>
</dbReference>
<dbReference type="Gene3D" id="2.70.70.10">
    <property type="entry name" value="Glucose Permease (Domain IIA)"/>
    <property type="match status" value="1"/>
</dbReference>
<comment type="subcellular location">
    <subcellularLocation>
        <location evidence="2">Cell envelope</location>
    </subcellularLocation>
</comment>
<evidence type="ECO:0000256" key="1">
    <source>
        <dbReference type="ARBA" id="ARBA00001947"/>
    </source>
</evidence>
<dbReference type="InterPro" id="IPR011055">
    <property type="entry name" value="Dup_hybrid_motif"/>
</dbReference>
<dbReference type="OrthoDB" id="9805070at2"/>
<dbReference type="Proteomes" id="UP000186904">
    <property type="component" value="Unassembled WGS sequence"/>
</dbReference>
<keyword evidence="4" id="KW-0479">Metal-binding</keyword>
<feature type="domain" description="Csd3-like second N-terminal" evidence="10">
    <location>
        <begin position="212"/>
        <end position="333"/>
    </location>
</feature>
<gene>
    <name evidence="12" type="ORF">SAMN04487855_3367</name>
    <name evidence="11" type="ORF">SAMN05216589_3269</name>
</gene>
<dbReference type="GO" id="GO:0042834">
    <property type="term" value="F:peptidoglycan binding"/>
    <property type="evidence" value="ECO:0007669"/>
    <property type="project" value="InterPro"/>
</dbReference>
<dbReference type="PANTHER" id="PTHR21666">
    <property type="entry name" value="PEPTIDASE-RELATED"/>
    <property type="match status" value="1"/>
</dbReference>
<keyword evidence="3" id="KW-0645">Protease</keyword>
<keyword evidence="7" id="KW-0482">Metalloprotease</keyword>
<evidence type="ECO:0000259" key="9">
    <source>
        <dbReference type="Pfam" id="PF04225"/>
    </source>
</evidence>
<evidence type="ECO:0000256" key="7">
    <source>
        <dbReference type="ARBA" id="ARBA00023049"/>
    </source>
</evidence>
<reference evidence="13 14" key="1">
    <citation type="submission" date="2016-10" db="EMBL/GenBank/DDBJ databases">
        <authorList>
            <person name="de Groot N.N."/>
        </authorList>
    </citation>
    <scope>NUCLEOTIDE SEQUENCE [LARGE SCALE GENOMIC DNA]</scope>
    <source>
        <strain evidence="12 13">CGMCC 1.9095</strain>
        <strain evidence="11 14">DSM 22558</strain>
    </source>
</reference>
<feature type="domain" description="M23ase beta-sheet core" evidence="8">
    <location>
        <begin position="345"/>
        <end position="441"/>
    </location>
</feature>
<evidence type="ECO:0000259" key="8">
    <source>
        <dbReference type="Pfam" id="PF01551"/>
    </source>
</evidence>
<evidence type="ECO:0000313" key="12">
    <source>
        <dbReference type="EMBL" id="SFM37047.1"/>
    </source>
</evidence>
<protein>
    <submittedName>
        <fullName evidence="11">Murein DD-endopeptidase MepM and murein hydrolase activator NlpD, contain LysM domain</fullName>
    </submittedName>
</protein>
<dbReference type="Proteomes" id="UP000186599">
    <property type="component" value="Unassembled WGS sequence"/>
</dbReference>
<dbReference type="EMBL" id="FOGN01000009">
    <property type="protein sequence ID" value="SES34166.1"/>
    <property type="molecule type" value="Genomic_DNA"/>
</dbReference>
<evidence type="ECO:0000313" key="14">
    <source>
        <dbReference type="Proteomes" id="UP000186904"/>
    </source>
</evidence>
<dbReference type="GO" id="GO:0046872">
    <property type="term" value="F:metal ion binding"/>
    <property type="evidence" value="ECO:0007669"/>
    <property type="project" value="UniProtKB-KW"/>
</dbReference>
<evidence type="ECO:0000313" key="13">
    <source>
        <dbReference type="Proteomes" id="UP000186599"/>
    </source>
</evidence>
<organism evidence="11 14">
    <name type="scientific">Halopseudomonas bauzanensis</name>
    <dbReference type="NCBI Taxonomy" id="653930"/>
    <lineage>
        <taxon>Bacteria</taxon>
        <taxon>Pseudomonadati</taxon>
        <taxon>Pseudomonadota</taxon>
        <taxon>Gammaproteobacteria</taxon>
        <taxon>Pseudomonadales</taxon>
        <taxon>Pseudomonadaceae</taxon>
        <taxon>Halopseudomonas</taxon>
    </lineage>
</organism>
<dbReference type="Pfam" id="PF01551">
    <property type="entry name" value="Peptidase_M23"/>
    <property type="match status" value="1"/>
</dbReference>
<dbReference type="InterPro" id="IPR050570">
    <property type="entry name" value="Cell_wall_metabolism_enzyme"/>
</dbReference>
<dbReference type="GO" id="GO:0030313">
    <property type="term" value="C:cell envelope"/>
    <property type="evidence" value="ECO:0007669"/>
    <property type="project" value="UniProtKB-SubCell"/>
</dbReference>
<dbReference type="AlphaFoldDB" id="A0A1H9WJP9"/>
<keyword evidence="5 11" id="KW-0378">Hydrolase</keyword>
<keyword evidence="13" id="KW-1185">Reference proteome</keyword>
<dbReference type="InterPro" id="IPR016047">
    <property type="entry name" value="M23ase_b-sheet_dom"/>
</dbReference>
<evidence type="ECO:0000313" key="11">
    <source>
        <dbReference type="EMBL" id="SES34166.1"/>
    </source>
</evidence>
<dbReference type="InterPro" id="IPR045834">
    <property type="entry name" value="Csd3_N2"/>
</dbReference>
<dbReference type="GO" id="GO:0004222">
    <property type="term" value="F:metalloendopeptidase activity"/>
    <property type="evidence" value="ECO:0007669"/>
    <property type="project" value="TreeGrafter"/>
</dbReference>
<feature type="domain" description="Opacity-associated protein A LysM-like" evidence="9">
    <location>
        <begin position="119"/>
        <end position="194"/>
    </location>
</feature>
<sequence>MGHHKSKSPRYPKSHLMAASGIAAALSIFLLVIPTTEVEAKKTLVQLELQDMQLDNSKPALSEELDALISETVTISSPLQLTSTSESLNTAASPEIVQAGISLQPLTELVDEQQAVTPEWTSVTVASGDTLSTLFQGVGLSANTLHAVLNSSKDAKAFSRLRAGQQVEFKLGDNGELLGMRSQLNKLETIQIDRDGDSYAFTKDVLEPEISTRFANGSIDSSLFVAAQNAGLSHNLTMQMANIFGYDVDFAREIRQGDNFEVLFEEKHVDGQRVGTGSILAARFTNRGRTFTAVRYTDSGGNSSYYRADGTSMRKAFIRTPVEFARISSRFNPGRRHPVLNKIRAHKGVDYAAATGTPIKATGDGRVVHVGRKGGYGNTVVIKHGQTYQTLYAHMSRYANGIRTGSNVAQGQVIGYVGATGLATGPHLHYEFQVNGRHVDPLSVKLPASDPIAKSERTKFMALSEQMMASLDQQGATQLAQLDD</sequence>
<evidence type="ECO:0000256" key="4">
    <source>
        <dbReference type="ARBA" id="ARBA00022723"/>
    </source>
</evidence>